<gene>
    <name evidence="12" type="ORF">B0G62_10765</name>
</gene>
<dbReference type="InterPro" id="IPR014710">
    <property type="entry name" value="RmlC-like_jellyroll"/>
</dbReference>
<dbReference type="FunFam" id="3.90.550.10:FF:000046">
    <property type="entry name" value="Mannose-1-phosphate guanylyltransferase (GDP)"/>
    <property type="match status" value="1"/>
</dbReference>
<dbReference type="Pfam" id="PF01050">
    <property type="entry name" value="MannoseP_isomer"/>
    <property type="match status" value="1"/>
</dbReference>
<keyword evidence="3 12" id="KW-0808">Transferase</keyword>
<evidence type="ECO:0000256" key="5">
    <source>
        <dbReference type="ARBA" id="ARBA00022741"/>
    </source>
</evidence>
<dbReference type="SUPFAM" id="SSF51182">
    <property type="entry name" value="RmlC-like cupins"/>
    <property type="match status" value="1"/>
</dbReference>
<accession>A0A2S4M8W3</accession>
<evidence type="ECO:0000313" key="13">
    <source>
        <dbReference type="Proteomes" id="UP000237381"/>
    </source>
</evidence>
<sequence length="524" mass="56766">MEIDYGKIAKPMETARTGFQAAPVFVTVDVLDVSTPGAPMTHVPTLRIVPVVLAGGAGTRLWPMSREQFPKQLIGVIGQDTLLQSTMRRLDGFPTPWEIVPEPIVVCGDEHRFLTAEQTRAGGAKVSIIVEPERRDTAPALTLACAAACAQGGDAIVVAMPADHAIGDLAAFQRAVSRAARHAEAGAIATLGVPPTRPDTGFGYIRLGTPLEEGARTIAGFVEKPAPELAAHYVDTGDYWWNSGIFVVRASVWLDTLQHLQPAMHEACMAAYVSGQHDGAFFRPHRDYFKTSPSDSIDYAVMERLGTDPALAAGVVVPLDAGWSDLGSWDAVWDALDKDVDGNVGRGRVMFENSTSSLAHSEGRLVACVGVSNVVVVETDDAVLVADRSRVKDVKGVVAKIKALHAPEANTHRKVRRPWGYYDSIDKGARFQVKRIVVQPGAQLSLQLHHHRAEHWVVVSGTALVTRGDEQFMLSENESTFIPIGVRHRLENPGKLPLEIIEVQSGAYLGEDDIVRFDDTYGRA</sequence>
<evidence type="ECO:0000256" key="1">
    <source>
        <dbReference type="ARBA" id="ARBA00006115"/>
    </source>
</evidence>
<reference evidence="12 13" key="1">
    <citation type="submission" date="2018-01" db="EMBL/GenBank/DDBJ databases">
        <title>Genomic Encyclopedia of Type Strains, Phase III (KMG-III): the genomes of soil and plant-associated and newly described type strains.</title>
        <authorList>
            <person name="Whitman W."/>
        </authorList>
    </citation>
    <scope>NUCLEOTIDE SEQUENCE [LARGE SCALE GENOMIC DNA]</scope>
    <source>
        <strain evidence="12 13">JCM 18070</strain>
    </source>
</reference>
<dbReference type="InterPro" id="IPR011051">
    <property type="entry name" value="RmlC_Cupin_sf"/>
</dbReference>
<keyword evidence="12" id="KW-0413">Isomerase</keyword>
<keyword evidence="4 12" id="KW-0548">Nucleotidyltransferase</keyword>
<keyword evidence="5" id="KW-0547">Nucleotide-binding</keyword>
<dbReference type="GO" id="GO:0004475">
    <property type="term" value="F:mannose-1-phosphate guanylyltransferase (GTP) activity"/>
    <property type="evidence" value="ECO:0007669"/>
    <property type="project" value="UniProtKB-EC"/>
</dbReference>
<dbReference type="CDD" id="cd02509">
    <property type="entry name" value="GDP-M1P_Guanylyltransferase"/>
    <property type="match status" value="1"/>
</dbReference>
<dbReference type="Gene3D" id="3.90.550.10">
    <property type="entry name" value="Spore Coat Polysaccharide Biosynthesis Protein SpsA, Chain A"/>
    <property type="match status" value="1"/>
</dbReference>
<dbReference type="Gene3D" id="2.60.120.10">
    <property type="entry name" value="Jelly Rolls"/>
    <property type="match status" value="1"/>
</dbReference>
<evidence type="ECO:0000256" key="8">
    <source>
        <dbReference type="RuleBase" id="RU004190"/>
    </source>
</evidence>
<evidence type="ECO:0000256" key="7">
    <source>
        <dbReference type="ARBA" id="ARBA00047343"/>
    </source>
</evidence>
<feature type="domain" description="Nucleotidyl transferase" evidence="9">
    <location>
        <begin position="50"/>
        <end position="339"/>
    </location>
</feature>
<dbReference type="AlphaFoldDB" id="A0A2S4M8W3"/>
<comment type="similarity">
    <text evidence="1 8">Belongs to the mannose-6-phosphate isomerase type 2 family.</text>
</comment>
<evidence type="ECO:0000256" key="2">
    <source>
        <dbReference type="ARBA" id="ARBA00012387"/>
    </source>
</evidence>
<organism evidence="12 13">
    <name type="scientific">Paraburkholderia eburnea</name>
    <dbReference type="NCBI Taxonomy" id="1189126"/>
    <lineage>
        <taxon>Bacteria</taxon>
        <taxon>Pseudomonadati</taxon>
        <taxon>Pseudomonadota</taxon>
        <taxon>Betaproteobacteria</taxon>
        <taxon>Burkholderiales</taxon>
        <taxon>Burkholderiaceae</taxon>
        <taxon>Paraburkholderia</taxon>
    </lineage>
</organism>
<evidence type="ECO:0000259" key="10">
    <source>
        <dbReference type="Pfam" id="PF01050"/>
    </source>
</evidence>
<proteinExistence type="inferred from homology"/>
<dbReference type="InterPro" id="IPR001538">
    <property type="entry name" value="Man6P_isomerase-2_C"/>
</dbReference>
<dbReference type="InterPro" id="IPR006375">
    <property type="entry name" value="Man1P_GuaTrfase/Man6P_Isoase"/>
</dbReference>
<dbReference type="GO" id="GO:0000271">
    <property type="term" value="P:polysaccharide biosynthetic process"/>
    <property type="evidence" value="ECO:0007669"/>
    <property type="project" value="InterPro"/>
</dbReference>
<keyword evidence="13" id="KW-1185">Reference proteome</keyword>
<evidence type="ECO:0000259" key="11">
    <source>
        <dbReference type="Pfam" id="PF22640"/>
    </source>
</evidence>
<dbReference type="Proteomes" id="UP000237381">
    <property type="component" value="Unassembled WGS sequence"/>
</dbReference>
<dbReference type="Pfam" id="PF22640">
    <property type="entry name" value="ManC_GMP_beta-helix"/>
    <property type="match status" value="1"/>
</dbReference>
<comment type="catalytic activity">
    <reaction evidence="7">
        <text>alpha-D-mannose 1-phosphate + GTP + H(+) = GDP-alpha-D-mannose + diphosphate</text>
        <dbReference type="Rhea" id="RHEA:15229"/>
        <dbReference type="ChEBI" id="CHEBI:15378"/>
        <dbReference type="ChEBI" id="CHEBI:33019"/>
        <dbReference type="ChEBI" id="CHEBI:37565"/>
        <dbReference type="ChEBI" id="CHEBI:57527"/>
        <dbReference type="ChEBI" id="CHEBI:58409"/>
        <dbReference type="EC" id="2.7.7.13"/>
    </reaction>
</comment>
<dbReference type="GO" id="GO:0016853">
    <property type="term" value="F:isomerase activity"/>
    <property type="evidence" value="ECO:0007669"/>
    <property type="project" value="UniProtKB-KW"/>
</dbReference>
<evidence type="ECO:0000313" key="12">
    <source>
        <dbReference type="EMBL" id="POR51039.1"/>
    </source>
</evidence>
<dbReference type="InterPro" id="IPR051161">
    <property type="entry name" value="Mannose-6P_isomerase_type2"/>
</dbReference>
<dbReference type="InterPro" id="IPR049577">
    <property type="entry name" value="GMPP_N"/>
</dbReference>
<dbReference type="PANTHER" id="PTHR46390">
    <property type="entry name" value="MANNOSE-1-PHOSPHATE GUANYLYLTRANSFERASE"/>
    <property type="match status" value="1"/>
</dbReference>
<dbReference type="CDD" id="cd02213">
    <property type="entry name" value="cupin_PMI_typeII_C"/>
    <property type="match status" value="1"/>
</dbReference>
<protein>
    <recommendedName>
        <fullName evidence="2">mannose-1-phosphate guanylyltransferase</fullName>
        <ecNumber evidence="2">2.7.7.13</ecNumber>
    </recommendedName>
</protein>
<name>A0A2S4M8W3_9BURK</name>
<evidence type="ECO:0000259" key="9">
    <source>
        <dbReference type="Pfam" id="PF00483"/>
    </source>
</evidence>
<dbReference type="Pfam" id="PF00483">
    <property type="entry name" value="NTP_transferase"/>
    <property type="match status" value="1"/>
</dbReference>
<dbReference type="InterPro" id="IPR005835">
    <property type="entry name" value="NTP_transferase_dom"/>
</dbReference>
<dbReference type="InterPro" id="IPR029044">
    <property type="entry name" value="Nucleotide-diphossugar_trans"/>
</dbReference>
<comment type="caution">
    <text evidence="12">The sequence shown here is derived from an EMBL/GenBank/DDBJ whole genome shotgun (WGS) entry which is preliminary data.</text>
</comment>
<dbReference type="EC" id="2.7.7.13" evidence="2"/>
<dbReference type="EMBL" id="PQGA01000007">
    <property type="protein sequence ID" value="POR51039.1"/>
    <property type="molecule type" value="Genomic_DNA"/>
</dbReference>
<evidence type="ECO:0000256" key="4">
    <source>
        <dbReference type="ARBA" id="ARBA00022695"/>
    </source>
</evidence>
<dbReference type="FunFam" id="2.60.120.10:FF:000032">
    <property type="entry name" value="Mannose-1-phosphate guanylyltransferase/mannose-6-phosphate isomerase"/>
    <property type="match status" value="1"/>
</dbReference>
<evidence type="ECO:0000256" key="6">
    <source>
        <dbReference type="ARBA" id="ARBA00023134"/>
    </source>
</evidence>
<dbReference type="SUPFAM" id="SSF53448">
    <property type="entry name" value="Nucleotide-diphospho-sugar transferases"/>
    <property type="match status" value="1"/>
</dbReference>
<dbReference type="NCBIfam" id="TIGR01479">
    <property type="entry name" value="GMP_PMI"/>
    <property type="match status" value="1"/>
</dbReference>
<dbReference type="GO" id="GO:0005525">
    <property type="term" value="F:GTP binding"/>
    <property type="evidence" value="ECO:0007669"/>
    <property type="project" value="UniProtKB-KW"/>
</dbReference>
<feature type="domain" description="MannoseP isomerase/GMP-like beta-helix" evidence="11">
    <location>
        <begin position="353"/>
        <end position="400"/>
    </location>
</feature>
<keyword evidence="6" id="KW-0342">GTP-binding</keyword>
<feature type="domain" description="Mannose-6-phosphate isomerase type II C-terminal" evidence="10">
    <location>
        <begin position="408"/>
        <end position="519"/>
    </location>
</feature>
<dbReference type="PANTHER" id="PTHR46390:SF1">
    <property type="entry name" value="MANNOSE-1-PHOSPHATE GUANYLYLTRANSFERASE"/>
    <property type="match status" value="1"/>
</dbReference>
<dbReference type="InterPro" id="IPR054566">
    <property type="entry name" value="ManC/GMP-like_b-helix"/>
</dbReference>
<dbReference type="GO" id="GO:0009298">
    <property type="term" value="P:GDP-mannose biosynthetic process"/>
    <property type="evidence" value="ECO:0007669"/>
    <property type="project" value="TreeGrafter"/>
</dbReference>
<evidence type="ECO:0000256" key="3">
    <source>
        <dbReference type="ARBA" id="ARBA00022679"/>
    </source>
</evidence>